<dbReference type="Gene3D" id="1.25.10.10">
    <property type="entry name" value="Leucine-rich Repeat Variant"/>
    <property type="match status" value="3"/>
</dbReference>
<dbReference type="PANTHER" id="PTHR12697:SF5">
    <property type="entry name" value="DEOXYHYPUSINE HYDROXYLASE"/>
    <property type="match status" value="1"/>
</dbReference>
<evidence type="ECO:0000259" key="3">
    <source>
        <dbReference type="PROSITE" id="PS50837"/>
    </source>
</evidence>
<feature type="transmembrane region" description="Helical" evidence="2">
    <location>
        <begin position="1114"/>
        <end position="1138"/>
    </location>
</feature>
<dbReference type="AlphaFoldDB" id="A0A450VNK9"/>
<dbReference type="InterPro" id="IPR016024">
    <property type="entry name" value="ARM-type_fold"/>
</dbReference>
<proteinExistence type="predicted"/>
<keyword evidence="2" id="KW-0472">Membrane</keyword>
<evidence type="ECO:0000313" key="5">
    <source>
        <dbReference type="EMBL" id="VFK23556.1"/>
    </source>
</evidence>
<feature type="transmembrane region" description="Helical" evidence="2">
    <location>
        <begin position="12"/>
        <end position="34"/>
    </location>
</feature>
<organism evidence="4">
    <name type="scientific">Candidatus Kentrum sp. LPFa</name>
    <dbReference type="NCBI Taxonomy" id="2126335"/>
    <lineage>
        <taxon>Bacteria</taxon>
        <taxon>Pseudomonadati</taxon>
        <taxon>Pseudomonadota</taxon>
        <taxon>Gammaproteobacteria</taxon>
        <taxon>Candidatus Kentrum</taxon>
    </lineage>
</organism>
<dbReference type="EMBL" id="CAADFM010000002">
    <property type="protein sequence ID" value="VFK06287.1"/>
    <property type="molecule type" value="Genomic_DNA"/>
</dbReference>
<reference evidence="4" key="1">
    <citation type="submission" date="2019-02" db="EMBL/GenBank/DDBJ databases">
        <authorList>
            <person name="Gruber-Vodicka R. H."/>
            <person name="Seah K. B. B."/>
        </authorList>
    </citation>
    <scope>NUCLEOTIDE SEQUENCE</scope>
    <source>
        <strain evidence="4">BECK_S312</strain>
        <strain evidence="5">BECK_S426</strain>
    </source>
</reference>
<protein>
    <submittedName>
        <fullName evidence="4">HEAT repeat</fullName>
    </submittedName>
</protein>
<dbReference type="SUPFAM" id="SSF48371">
    <property type="entry name" value="ARM repeat"/>
    <property type="match status" value="1"/>
</dbReference>
<dbReference type="PANTHER" id="PTHR12697">
    <property type="entry name" value="PBS LYASE HEAT-LIKE PROTEIN"/>
    <property type="match status" value="1"/>
</dbReference>
<keyword evidence="2" id="KW-1133">Transmembrane helix</keyword>
<dbReference type="EMBL" id="CAADFP010000006">
    <property type="protein sequence ID" value="VFK23556.1"/>
    <property type="molecule type" value="Genomic_DNA"/>
</dbReference>
<feature type="domain" description="NACHT" evidence="3">
    <location>
        <begin position="125"/>
        <end position="269"/>
    </location>
</feature>
<feature type="transmembrane region" description="Helical" evidence="2">
    <location>
        <begin position="486"/>
        <end position="506"/>
    </location>
</feature>
<dbReference type="InterPro" id="IPR003593">
    <property type="entry name" value="AAA+_ATPase"/>
</dbReference>
<dbReference type="InterPro" id="IPR007111">
    <property type="entry name" value="NACHT_NTPase"/>
</dbReference>
<feature type="transmembrane region" description="Helical" evidence="2">
    <location>
        <begin position="460"/>
        <end position="480"/>
    </location>
</feature>
<feature type="region of interest" description="Disordered" evidence="1">
    <location>
        <begin position="39"/>
        <end position="58"/>
    </location>
</feature>
<accession>A0A450VNK9</accession>
<feature type="transmembrane region" description="Helical" evidence="2">
    <location>
        <begin position="546"/>
        <end position="566"/>
    </location>
</feature>
<dbReference type="SMART" id="SM00567">
    <property type="entry name" value="EZ_HEAT"/>
    <property type="match status" value="10"/>
</dbReference>
<evidence type="ECO:0000256" key="1">
    <source>
        <dbReference type="SAM" id="MobiDB-lite"/>
    </source>
</evidence>
<name>A0A450VNK9_9GAMM</name>
<dbReference type="SMART" id="SM00382">
    <property type="entry name" value="AAA"/>
    <property type="match status" value="1"/>
</dbReference>
<sequence length="1143" mass="130004">MIPEPNTEFDWLSIVLATVGIIVSVIGIVVAVILHKKREDRKESEPDPTRPLSGAEQKARAKYLRNLKENMENRIQASIHNARFIDLGIDDTPSATHLPWLYRDTTALRTFDTIEAAFEDEATQRRLLILGAPGSGKTTTLIHLARKLLDETENDTEAPVPLLVNLSKFRLDTSTRAGLPGLSGLVRFLPKAWRLAKEKRSVERFAEDRRPDRRVEKWLAEEFIRFPGIRLATARRWLREGRVAVLLDGLDEVDPDDRAEMMRLLNETFFHNYPEAVVLCSRTHEYRLLQGREKTKAWLNCAVTLQPLSRDRIDEYLKSAKAEGLREALVEDKNLYEMAETPLTLSMLVLAYGGAKPEDIPAKASLTERRRQLFESYVEKMLQRKERRDRGIICDNNPDNNVSLKKYSYPPEKHNHYLGWLAVRLSTRMQTVFSPRGFYDLLAYRIEQDKDEAISSTITGVWIVLAFLATFGVGFLLRLFGISEWIAALILIAFSLVFFFVFFFNFGKNISKEIPEEIPKKIFETVFPILVVSLILSTWIAKVGVLPALVAYFVAAIPASVIFGLYAEENSLVTSLSVRLTNAVKRFLLNPILYLMLILSRRRLPARRARYFAYVEDVLLLKRGATGEMEFIHRLLRDYFARLKNEEDRKDQPTVIDDWNYDWAKEDQEKLTVIKSLGSLGEAGIDPLMDFVRDKDNLYENREAAIGEISKIPSPKVIPIIEQLFIDPDPTVRKAALITAVNLPKDNARQIIRDAFSDPAPEVREKAAEVLTKLEKGVQEELVTEFARDPEFMVQQGVVESTTEFNSCYRGESEKRHHLFGEMLRHNKNSDRLLALLVGRELDGSRALVGHLPDWAKGALPALLDHQDAKTRHGTLASLGELRDDSRLDRIMQLLREDLNHAVRRAAAETLDALGTSAAVDPLIAALSDESEEHVYVRINAARALGELKAPQSLQPLRQVATSDQEEKLRCEAAIALSKLDQKAAAPVLSGLAFNAEIESCWYQAINTLGRLNEKIAVPALIELIIKDHDVYIMEYAKRLKKFGDAAASPLIELTSRQHSPEERRRAMRALGYLDNKTAVSKLSRAIFDHDKRVRREARWSLHRLGKSPWFLRIWYLLPFYLLFGIVAGIFAAIQALYEMIVS</sequence>
<dbReference type="Gene3D" id="3.40.50.300">
    <property type="entry name" value="P-loop containing nucleotide triphosphate hydrolases"/>
    <property type="match status" value="1"/>
</dbReference>
<dbReference type="GO" id="GO:0016491">
    <property type="term" value="F:oxidoreductase activity"/>
    <property type="evidence" value="ECO:0007669"/>
    <property type="project" value="TreeGrafter"/>
</dbReference>
<feature type="transmembrane region" description="Helical" evidence="2">
    <location>
        <begin position="522"/>
        <end position="540"/>
    </location>
</feature>
<evidence type="ECO:0000313" key="4">
    <source>
        <dbReference type="EMBL" id="VFK06287.1"/>
    </source>
</evidence>
<dbReference type="InterPro" id="IPR011989">
    <property type="entry name" value="ARM-like"/>
</dbReference>
<dbReference type="InterPro" id="IPR004155">
    <property type="entry name" value="PBS_lyase_HEAT"/>
</dbReference>
<dbReference type="PROSITE" id="PS50837">
    <property type="entry name" value="NACHT"/>
    <property type="match status" value="1"/>
</dbReference>
<dbReference type="Pfam" id="PF13646">
    <property type="entry name" value="HEAT_2"/>
    <property type="match status" value="3"/>
</dbReference>
<dbReference type="InterPro" id="IPR027417">
    <property type="entry name" value="P-loop_NTPase"/>
</dbReference>
<keyword evidence="2" id="KW-0812">Transmembrane</keyword>
<dbReference type="SUPFAM" id="SSF52540">
    <property type="entry name" value="P-loop containing nucleoside triphosphate hydrolases"/>
    <property type="match status" value="1"/>
</dbReference>
<evidence type="ECO:0000256" key="2">
    <source>
        <dbReference type="SAM" id="Phobius"/>
    </source>
</evidence>
<gene>
    <name evidence="4" type="ORF">BECKLPF1236A_GA0070988_1000222</name>
    <name evidence="5" type="ORF">BECKLPF1236C_GA0070990_1000622</name>
</gene>
<dbReference type="Pfam" id="PF03130">
    <property type="entry name" value="HEAT_PBS"/>
    <property type="match status" value="1"/>
</dbReference>
<dbReference type="Pfam" id="PF05729">
    <property type="entry name" value="NACHT"/>
    <property type="match status" value="1"/>
</dbReference>